<dbReference type="InterPro" id="IPR023213">
    <property type="entry name" value="CAT-like_dom_sf"/>
</dbReference>
<dbReference type="Pfam" id="PF00668">
    <property type="entry name" value="Condensation"/>
    <property type="match status" value="1"/>
</dbReference>
<evidence type="ECO:0000259" key="1">
    <source>
        <dbReference type="Pfam" id="PF00668"/>
    </source>
</evidence>
<dbReference type="RefSeq" id="WP_336586980.1">
    <property type="nucleotide sequence ID" value="NZ_JBBAXC010000007.1"/>
</dbReference>
<sequence length="516" mass="60199">MIKKNYVQTSPLSEGQKSFYTHYCMTPESSLYNERAAWNISTGINVPHFKQALIEVTKRHNMMRVNFIMEKEPVQKVYSEPILDFELIDMKHCDHSYIREYLDKETHRPFKLEEEPVYRFRLLEISSDKYIFLFMFHHIAGDGGTYSIILDEIGYFYNRLNEGKDLDLDSNVNNYSDFIDWQKDKLSGKRGEKLKSIWKNKLSGKLPVLDLPSDYRRPPVPSYRGNLFPFSLSDKVVNKLYELCKEKNTTLYAGLMSLYASFLYRYSGQEDLIIGTPVSGRNNKKFLSTAGYFVNILPIRVHVSEGISFSDFFDTVRKEMFSSIRYGEYPFPLMVEDVKANIHSSYSPVFQTSLVIQKDSRQKEATMLGNAKNIINVHGLHLEPIFIDKNVSKFDLTLFVEEEMDNSVCCNFEYNSDIFEHNTIARMASYFVNFVTEILDNPNIEISKVSLLDPTEQKQLLMQWNGIKAEYPRDALIHQLFEEQATRHPKAIAVVYENQQLTYEELNEQANQLAHY</sequence>
<dbReference type="InterPro" id="IPR001242">
    <property type="entry name" value="Condensation_dom"/>
</dbReference>
<keyword evidence="3" id="KW-1185">Reference proteome</keyword>
<dbReference type="Gene3D" id="3.40.50.12780">
    <property type="entry name" value="N-terminal domain of ligase-like"/>
    <property type="match status" value="1"/>
</dbReference>
<dbReference type="Gene3D" id="3.30.559.10">
    <property type="entry name" value="Chloramphenicol acetyltransferase-like domain"/>
    <property type="match status" value="1"/>
</dbReference>
<dbReference type="Proteomes" id="UP001312865">
    <property type="component" value="Unassembled WGS sequence"/>
</dbReference>
<dbReference type="CDD" id="cd19531">
    <property type="entry name" value="LCL_NRPS-like"/>
    <property type="match status" value="1"/>
</dbReference>
<dbReference type="EMBL" id="JBBAXC010000007">
    <property type="protein sequence ID" value="MEI5907548.1"/>
    <property type="molecule type" value="Genomic_DNA"/>
</dbReference>
<name>A0ABU8HDW1_9BACI</name>
<dbReference type="InterPro" id="IPR042099">
    <property type="entry name" value="ANL_N_sf"/>
</dbReference>
<evidence type="ECO:0000313" key="2">
    <source>
        <dbReference type="EMBL" id="MEI5907548.1"/>
    </source>
</evidence>
<dbReference type="Gene3D" id="3.30.559.30">
    <property type="entry name" value="Nonribosomal peptide synthetase, condensation domain"/>
    <property type="match status" value="1"/>
</dbReference>
<dbReference type="PANTHER" id="PTHR45527:SF1">
    <property type="entry name" value="FATTY ACID SYNTHASE"/>
    <property type="match status" value="1"/>
</dbReference>
<organism evidence="2 3">
    <name type="scientific">Bacillus spongiae</name>
    <dbReference type="NCBI Taxonomy" id="2683610"/>
    <lineage>
        <taxon>Bacteria</taxon>
        <taxon>Bacillati</taxon>
        <taxon>Bacillota</taxon>
        <taxon>Bacilli</taxon>
        <taxon>Bacillales</taxon>
        <taxon>Bacillaceae</taxon>
        <taxon>Bacillus</taxon>
    </lineage>
</organism>
<dbReference type="PANTHER" id="PTHR45527">
    <property type="entry name" value="NONRIBOSOMAL PEPTIDE SYNTHETASE"/>
    <property type="match status" value="1"/>
</dbReference>
<feature type="non-terminal residue" evidence="2">
    <location>
        <position position="516"/>
    </location>
</feature>
<feature type="domain" description="Condensation" evidence="1">
    <location>
        <begin position="8"/>
        <end position="461"/>
    </location>
</feature>
<gene>
    <name evidence="2" type="ORF">WAK64_10805</name>
</gene>
<dbReference type="SUPFAM" id="SSF56801">
    <property type="entry name" value="Acetyl-CoA synthetase-like"/>
    <property type="match status" value="1"/>
</dbReference>
<accession>A0ABU8HDW1</accession>
<proteinExistence type="predicted"/>
<protein>
    <submittedName>
        <fullName evidence="2">Condensation domain-containing protein</fullName>
    </submittedName>
</protein>
<dbReference type="SUPFAM" id="SSF52777">
    <property type="entry name" value="CoA-dependent acyltransferases"/>
    <property type="match status" value="2"/>
</dbReference>
<comment type="caution">
    <text evidence="2">The sequence shown here is derived from an EMBL/GenBank/DDBJ whole genome shotgun (WGS) entry which is preliminary data.</text>
</comment>
<reference evidence="2 3" key="1">
    <citation type="journal article" date="2018" name="J. Microbiol.">
        <title>Bacillus spongiae sp. nov., isolated from sponge of Jeju Island.</title>
        <authorList>
            <person name="Lee G.E."/>
            <person name="Im W.T."/>
            <person name="Park J.S."/>
        </authorList>
    </citation>
    <scope>NUCLEOTIDE SEQUENCE [LARGE SCALE GENOMIC DNA]</scope>
    <source>
        <strain evidence="2 3">135PIL107-10</strain>
    </source>
</reference>
<evidence type="ECO:0000313" key="3">
    <source>
        <dbReference type="Proteomes" id="UP001312865"/>
    </source>
</evidence>